<dbReference type="EMBL" id="BROD01000001">
    <property type="protein sequence ID" value="GKX68232.1"/>
    <property type="molecule type" value="Genomic_DNA"/>
</dbReference>
<evidence type="ECO:0000313" key="2">
    <source>
        <dbReference type="Proteomes" id="UP001058074"/>
    </source>
</evidence>
<accession>A0ACB5RGL8</accession>
<gene>
    <name evidence="1" type="ORF">rsdtw13_34900</name>
</gene>
<keyword evidence="2" id="KW-1185">Reference proteome</keyword>
<sequence>MGYSIKDKIASLLGEVSSLSLINAIGQTGDINFIPKAGESDIDIFVFGQEIPSYEQRKVIYDKNSDLYEECSMNVCEGGVWGTGDVFIIDGVETMLMYFTIDETLQYVSDVLEGKRLDSVEGFYPVGRCATLKNINIIYDEDKFLSSLKEELSIYPQSLAKQMAEFHMSRVNDEEDFNRALLRKDVIFYHQVLEASIDHYLQALYAVNKTYYPSRKRTKQYIDSFEMKPVDCYKRLLEVIKFGADPEQLEKSYNEWCNLVKDLKNITNI</sequence>
<reference evidence="1" key="1">
    <citation type="journal article" date="2025" name="Int. J. Syst. Evol. Microbiol.">
        <title>Inconstantimicrobium mannanitabidum sp. nov., a novel member of the family Clostridiaceae isolated from anoxic soil under the treatment of reductive soil disinfestation.</title>
        <authorList>
            <person name="Ueki A."/>
            <person name="Tonouchi A."/>
            <person name="Honma S."/>
            <person name="Kaku N."/>
            <person name="Ueki K."/>
        </authorList>
    </citation>
    <scope>NUCLEOTIDE SEQUENCE</scope>
    <source>
        <strain evidence="1">TW13</strain>
    </source>
</reference>
<evidence type="ECO:0000313" key="1">
    <source>
        <dbReference type="EMBL" id="GKX68232.1"/>
    </source>
</evidence>
<proteinExistence type="predicted"/>
<dbReference type="Proteomes" id="UP001058074">
    <property type="component" value="Unassembled WGS sequence"/>
</dbReference>
<name>A0ACB5RGL8_9CLOT</name>
<organism evidence="1 2">
    <name type="scientific">Inconstantimicrobium mannanitabidum</name>
    <dbReference type="NCBI Taxonomy" id="1604901"/>
    <lineage>
        <taxon>Bacteria</taxon>
        <taxon>Bacillati</taxon>
        <taxon>Bacillota</taxon>
        <taxon>Clostridia</taxon>
        <taxon>Eubacteriales</taxon>
        <taxon>Clostridiaceae</taxon>
        <taxon>Inconstantimicrobium</taxon>
    </lineage>
</organism>
<comment type="caution">
    <text evidence="1">The sequence shown here is derived from an EMBL/GenBank/DDBJ whole genome shotgun (WGS) entry which is preliminary data.</text>
</comment>
<protein>
    <submittedName>
        <fullName evidence="1">Uncharacterized protein</fullName>
    </submittedName>
</protein>